<evidence type="ECO:0000256" key="9">
    <source>
        <dbReference type="ARBA" id="ARBA00023239"/>
    </source>
</evidence>
<organism evidence="13 14">
    <name type="scientific">Candidatus Gemmiger excrementipullorum</name>
    <dbReference type="NCBI Taxonomy" id="2838610"/>
    <lineage>
        <taxon>Bacteria</taxon>
        <taxon>Bacillati</taxon>
        <taxon>Bacillota</taxon>
        <taxon>Clostridia</taxon>
        <taxon>Eubacteriales</taxon>
        <taxon>Gemmiger</taxon>
    </lineage>
</organism>
<dbReference type="Proteomes" id="UP000886751">
    <property type="component" value="Unassembled WGS sequence"/>
</dbReference>
<comment type="catalytic activity">
    <reaction evidence="10 11">
        <text>L-serine = pyruvate + NH4(+)</text>
        <dbReference type="Rhea" id="RHEA:19169"/>
        <dbReference type="ChEBI" id="CHEBI:15361"/>
        <dbReference type="ChEBI" id="CHEBI:28938"/>
        <dbReference type="ChEBI" id="CHEBI:33384"/>
        <dbReference type="EC" id="4.3.1.17"/>
    </reaction>
</comment>
<keyword evidence="9 11" id="KW-0456">Lyase</keyword>
<accession>A0A9D2BVS9</accession>
<dbReference type="GO" id="GO:0046872">
    <property type="term" value="F:metal ion binding"/>
    <property type="evidence" value="ECO:0007669"/>
    <property type="project" value="UniProtKB-KW"/>
</dbReference>
<gene>
    <name evidence="13" type="primary">sdaAA</name>
    <name evidence="13" type="ORF">H9846_07960</name>
</gene>
<keyword evidence="8 11" id="KW-0411">Iron-sulfur</keyword>
<evidence type="ECO:0000256" key="7">
    <source>
        <dbReference type="ARBA" id="ARBA00023004"/>
    </source>
</evidence>
<evidence type="ECO:0000256" key="6">
    <source>
        <dbReference type="ARBA" id="ARBA00022723"/>
    </source>
</evidence>
<dbReference type="EMBL" id="DXEI01000118">
    <property type="protein sequence ID" value="HIX95377.1"/>
    <property type="molecule type" value="Genomic_DNA"/>
</dbReference>
<reference evidence="13" key="2">
    <citation type="submission" date="2021-04" db="EMBL/GenBank/DDBJ databases">
        <authorList>
            <person name="Gilroy R."/>
        </authorList>
    </citation>
    <scope>NUCLEOTIDE SEQUENCE</scope>
    <source>
        <strain evidence="13">ChiHecec2B26-7398</strain>
    </source>
</reference>
<keyword evidence="7 11" id="KW-0408">Iron</keyword>
<feature type="domain" description="Serine dehydratase-like alpha subunit" evidence="12">
    <location>
        <begin position="19"/>
        <end position="276"/>
    </location>
</feature>
<comment type="caution">
    <text evidence="13">The sequence shown here is derived from an EMBL/GenBank/DDBJ whole genome shotgun (WGS) entry which is preliminary data.</text>
</comment>
<evidence type="ECO:0000259" key="12">
    <source>
        <dbReference type="Pfam" id="PF03313"/>
    </source>
</evidence>
<evidence type="ECO:0000256" key="1">
    <source>
        <dbReference type="ARBA" id="ARBA00001966"/>
    </source>
</evidence>
<evidence type="ECO:0000256" key="2">
    <source>
        <dbReference type="ARBA" id="ARBA00004742"/>
    </source>
</evidence>
<dbReference type="AlphaFoldDB" id="A0A9D2BVS9"/>
<comment type="similarity">
    <text evidence="3 11">Belongs to the iron-sulfur dependent L-serine dehydratase family.</text>
</comment>
<keyword evidence="5 11" id="KW-0004">4Fe-4S</keyword>
<evidence type="ECO:0000256" key="4">
    <source>
        <dbReference type="ARBA" id="ARBA00022432"/>
    </source>
</evidence>
<evidence type="ECO:0000313" key="13">
    <source>
        <dbReference type="EMBL" id="HIX95377.1"/>
    </source>
</evidence>
<proteinExistence type="inferred from homology"/>
<dbReference type="InterPro" id="IPR005130">
    <property type="entry name" value="Ser_deHydtase-like_asu"/>
</dbReference>
<dbReference type="PANTHER" id="PTHR30182:SF1">
    <property type="entry name" value="L-SERINE DEHYDRATASE 1"/>
    <property type="match status" value="1"/>
</dbReference>
<keyword evidence="4 11" id="KW-0312">Gluconeogenesis</keyword>
<keyword evidence="6 11" id="KW-0479">Metal-binding</keyword>
<dbReference type="GO" id="GO:0006094">
    <property type="term" value="P:gluconeogenesis"/>
    <property type="evidence" value="ECO:0007669"/>
    <property type="project" value="UniProtKB-KW"/>
</dbReference>
<dbReference type="InterPro" id="IPR004642">
    <property type="entry name" value="Ser_deHydtase_asu"/>
</dbReference>
<comment type="pathway">
    <text evidence="2">Carbohydrate biosynthesis; gluconeogenesis.</text>
</comment>
<sequence>MSYSFHHGSDLLALCRRDGISLGEAMLRREIEEGSRTRPEIFAEMQRNLDVMRASIAAGLDPARPTHGLLAGNESVKLDRYAAQSELGPRLCRMVAAGMAVAEVNASMGQIVAAPTAGASGILPAVVVCCGDERGLADETLCMALFAAGAVGAIVAENASIAGASGGCQAETGAAAAMAAAALAQMKGAAPEVSLTAAAIALKNCMGLVCDPVGGLVECPCIKRNAIGVANAVLSCDLAMAGIPSLIPFDEVVDAMRAVGAVMSPDLKETARGGLAATETARRLEKNIQ</sequence>
<dbReference type="Pfam" id="PF03313">
    <property type="entry name" value="SDH_alpha"/>
    <property type="match status" value="1"/>
</dbReference>
<dbReference type="PANTHER" id="PTHR30182">
    <property type="entry name" value="L-SERINE DEHYDRATASE"/>
    <property type="match status" value="1"/>
</dbReference>
<evidence type="ECO:0000256" key="3">
    <source>
        <dbReference type="ARBA" id="ARBA00008636"/>
    </source>
</evidence>
<dbReference type="InterPro" id="IPR051318">
    <property type="entry name" value="Fe-S_L-Ser"/>
</dbReference>
<dbReference type="NCBIfam" id="TIGR00718">
    <property type="entry name" value="sda_alpha"/>
    <property type="match status" value="1"/>
</dbReference>
<reference evidence="13" key="1">
    <citation type="journal article" date="2021" name="PeerJ">
        <title>Extensive microbial diversity within the chicken gut microbiome revealed by metagenomics and culture.</title>
        <authorList>
            <person name="Gilroy R."/>
            <person name="Ravi A."/>
            <person name="Getino M."/>
            <person name="Pursley I."/>
            <person name="Horton D.L."/>
            <person name="Alikhan N.F."/>
            <person name="Baker D."/>
            <person name="Gharbi K."/>
            <person name="Hall N."/>
            <person name="Watson M."/>
            <person name="Adriaenssens E.M."/>
            <person name="Foster-Nyarko E."/>
            <person name="Jarju S."/>
            <person name="Secka A."/>
            <person name="Antonio M."/>
            <person name="Oren A."/>
            <person name="Chaudhuri R.R."/>
            <person name="La Ragione R."/>
            <person name="Hildebrand F."/>
            <person name="Pallen M.J."/>
        </authorList>
    </citation>
    <scope>NUCLEOTIDE SEQUENCE</scope>
    <source>
        <strain evidence="13">ChiHecec2B26-7398</strain>
    </source>
</reference>
<comment type="cofactor">
    <cofactor evidence="1 11">
        <name>[4Fe-4S] cluster</name>
        <dbReference type="ChEBI" id="CHEBI:49883"/>
    </cofactor>
</comment>
<evidence type="ECO:0000256" key="8">
    <source>
        <dbReference type="ARBA" id="ARBA00023014"/>
    </source>
</evidence>
<evidence type="ECO:0000313" key="14">
    <source>
        <dbReference type="Proteomes" id="UP000886751"/>
    </source>
</evidence>
<dbReference type="GO" id="GO:0003941">
    <property type="term" value="F:L-serine ammonia-lyase activity"/>
    <property type="evidence" value="ECO:0007669"/>
    <property type="project" value="UniProtKB-UniRule"/>
</dbReference>
<evidence type="ECO:0000256" key="11">
    <source>
        <dbReference type="RuleBase" id="RU366059"/>
    </source>
</evidence>
<evidence type="ECO:0000256" key="10">
    <source>
        <dbReference type="ARBA" id="ARBA00049406"/>
    </source>
</evidence>
<dbReference type="EC" id="4.3.1.17" evidence="11"/>
<name>A0A9D2BVS9_9FIRM</name>
<dbReference type="GO" id="GO:0051539">
    <property type="term" value="F:4 iron, 4 sulfur cluster binding"/>
    <property type="evidence" value="ECO:0007669"/>
    <property type="project" value="UniProtKB-UniRule"/>
</dbReference>
<protein>
    <recommendedName>
        <fullName evidence="11">L-serine dehydratase</fullName>
        <ecNumber evidence="11">4.3.1.17</ecNumber>
    </recommendedName>
</protein>
<evidence type="ECO:0000256" key="5">
    <source>
        <dbReference type="ARBA" id="ARBA00022485"/>
    </source>
</evidence>